<organism evidence="5 6">
    <name type="scientific">Ralstonia pickettii</name>
    <name type="common">Burkholderia pickettii</name>
    <dbReference type="NCBI Taxonomy" id="329"/>
    <lineage>
        <taxon>Bacteria</taxon>
        <taxon>Pseudomonadati</taxon>
        <taxon>Pseudomonadota</taxon>
        <taxon>Betaproteobacteria</taxon>
        <taxon>Burkholderiales</taxon>
        <taxon>Burkholderiaceae</taxon>
        <taxon>Ralstonia</taxon>
    </lineage>
</organism>
<comment type="caution">
    <text evidence="5">The sequence shown here is derived from an EMBL/GenBank/DDBJ whole genome shotgun (WGS) entry which is preliminary data.</text>
</comment>
<feature type="domain" description="Teneurin-like YD-shell" evidence="4">
    <location>
        <begin position="226"/>
        <end position="369"/>
    </location>
</feature>
<evidence type="ECO:0000259" key="4">
    <source>
        <dbReference type="Pfam" id="PF25023"/>
    </source>
</evidence>
<dbReference type="EMBL" id="PKQE01000010">
    <property type="protein sequence ID" value="PLC39842.1"/>
    <property type="molecule type" value="Genomic_DNA"/>
</dbReference>
<dbReference type="Pfam" id="PF15523">
    <property type="entry name" value="Ntox16"/>
    <property type="match status" value="1"/>
</dbReference>
<dbReference type="PANTHER" id="PTHR32305">
    <property type="match status" value="1"/>
</dbReference>
<evidence type="ECO:0000313" key="5">
    <source>
        <dbReference type="EMBL" id="PLC39842.1"/>
    </source>
</evidence>
<dbReference type="InterPro" id="IPR056823">
    <property type="entry name" value="TEN-like_YD-shell"/>
</dbReference>
<dbReference type="InterPro" id="IPR031325">
    <property type="entry name" value="RHS_repeat"/>
</dbReference>
<evidence type="ECO:0000256" key="2">
    <source>
        <dbReference type="SAM" id="MobiDB-lite"/>
    </source>
</evidence>
<proteinExistence type="predicted"/>
<dbReference type="AlphaFoldDB" id="A0A2N4TJF4"/>
<evidence type="ECO:0000256" key="1">
    <source>
        <dbReference type="ARBA" id="ARBA00022737"/>
    </source>
</evidence>
<dbReference type="OrthoDB" id="8929860at2"/>
<gene>
    <name evidence="5" type="ORF">C0Q88_25920</name>
</gene>
<accession>A0A2N4TJF4</accession>
<keyword evidence="1" id="KW-0677">Repeat</keyword>
<feature type="region of interest" description="Disordered" evidence="2">
    <location>
        <begin position="706"/>
        <end position="737"/>
    </location>
</feature>
<feature type="domain" description="Teneurin-like YD-shell" evidence="4">
    <location>
        <begin position="504"/>
        <end position="629"/>
    </location>
</feature>
<dbReference type="Gene3D" id="2.180.10.10">
    <property type="entry name" value="RHS repeat-associated core"/>
    <property type="match status" value="2"/>
</dbReference>
<feature type="domain" description="Novel toxin 16" evidence="3">
    <location>
        <begin position="776"/>
        <end position="842"/>
    </location>
</feature>
<dbReference type="NCBIfam" id="TIGR01643">
    <property type="entry name" value="YD_repeat_2x"/>
    <property type="match status" value="6"/>
</dbReference>
<evidence type="ECO:0000259" key="3">
    <source>
        <dbReference type="Pfam" id="PF15523"/>
    </source>
</evidence>
<dbReference type="Pfam" id="PF25023">
    <property type="entry name" value="TEN_YD-shell"/>
    <property type="match status" value="2"/>
</dbReference>
<sequence length="859" mass="92868">MGILRLLITAIFMIGAVNAHAEIGSIAGYRWQYYLSTTGPYYPSAEVACRTIAGSVPIKYITPTVPGEYACWFDIGGYDSNFFVDLDSSGCADGYTRQADKSCAPSTPEVKACPVSHPVYPGTGAKTLTERDDAGSEELPISRTYRSDLRFRTNGAAGGWMFNWQRALDVAVVNSYSSSPITTLRDGGTVRVFSKSGTVWTTSGIRDTIEHVGSNWVYKAPTEGIEETYDAQGNLLSVRERNGHTTALQYTTTGQLTKVTAPSGRSLTFTYNAQGRVSSITAPDGAITQYDYNASGMLTTVTWPDNTTRQYVYEDTRFPTALTGVIDEAGVRYATYAYDDQGRAITSELTAGADRYQFQYQANGQTTVLTPDGGSSVYSFLKQNGVLLPTGVSAPCPTCGNTALSTSYDSNNNATSKTGYDGSTTSYTYDTLGRETQRIEGAGTANAKTTTTEWDPQQWLVTRVAAPNKIETFSYDANGNLLSHTVTPTGDANGSQGFGAAASGDANRIDWTYDSNGNVLTTIERNGTATIGTWTFTYDAQGNLLTLTNPEGKTGRVTQYDAAGRVVAATNVDGQSIQYGYNARGWLVDHYIGDMHIHYDYDAIGHRTAIYRQGSVAMNYVYDAAHRLIDIIDRVTAPRTTVQAQAASATLKSVTLDGSEEPRASVFDVAKDWAVRVRDTVLGWIRSMLFTIVKSANAQVAPVSGGTTGYGPPGPIPQGSQPMHTLPRADQTLDGNYDPVRLRPELGAIALMAKVQQACSAAVQTVVQVFSKSTPPGDCDQNGYEKLKKNVDSTCKPEPSRCSPGDAQADILRKLDIRSRCADARRKIMDTCFRGGDLAHISKWLFETAEANICKGFVQ</sequence>
<name>A0A2N4TJF4_RALPI</name>
<evidence type="ECO:0000313" key="6">
    <source>
        <dbReference type="Proteomes" id="UP000234456"/>
    </source>
</evidence>
<protein>
    <submittedName>
        <fullName evidence="5">RHS repeat protein</fullName>
    </submittedName>
</protein>
<dbReference type="RefSeq" id="WP_102067732.1">
    <property type="nucleotide sequence ID" value="NZ_PKQE01000010.1"/>
</dbReference>
<dbReference type="Proteomes" id="UP000234456">
    <property type="component" value="Unassembled WGS sequence"/>
</dbReference>
<dbReference type="InterPro" id="IPR029118">
    <property type="entry name" value="Ntox16"/>
</dbReference>
<dbReference type="PANTHER" id="PTHR32305:SF15">
    <property type="entry name" value="PROTEIN RHSA-RELATED"/>
    <property type="match status" value="1"/>
</dbReference>
<dbReference type="InterPro" id="IPR050708">
    <property type="entry name" value="T6SS_VgrG/RHS"/>
</dbReference>
<reference evidence="5 6" key="1">
    <citation type="submission" date="2017-12" db="EMBL/GenBank/DDBJ databases">
        <title>Draft genome sequence of Ralstonia pickettii 52.</title>
        <authorList>
            <person name="Zheng B."/>
        </authorList>
    </citation>
    <scope>NUCLEOTIDE SEQUENCE [LARGE SCALE GENOMIC DNA]</scope>
    <source>
        <strain evidence="5 6">52</strain>
    </source>
</reference>
<dbReference type="Pfam" id="PF05593">
    <property type="entry name" value="RHS_repeat"/>
    <property type="match status" value="1"/>
</dbReference>
<dbReference type="InterPro" id="IPR006530">
    <property type="entry name" value="YD"/>
</dbReference>